<keyword evidence="6" id="KW-0333">Golgi apparatus</keyword>
<dbReference type="GO" id="GO:0005801">
    <property type="term" value="C:cis-Golgi network"/>
    <property type="evidence" value="ECO:0007669"/>
    <property type="project" value="InterPro"/>
</dbReference>
<dbReference type="Pfam" id="PF20671">
    <property type="entry name" value="COG3_C"/>
    <property type="match status" value="1"/>
</dbReference>
<evidence type="ECO:0000256" key="8">
    <source>
        <dbReference type="ARBA" id="ARBA00031339"/>
    </source>
</evidence>
<dbReference type="InterPro" id="IPR007265">
    <property type="entry name" value="COG_su3"/>
</dbReference>
<dbReference type="GO" id="GO:0006886">
    <property type="term" value="P:intracellular protein transport"/>
    <property type="evidence" value="ECO:0007669"/>
    <property type="project" value="InterPro"/>
</dbReference>
<evidence type="ECO:0000256" key="1">
    <source>
        <dbReference type="ARBA" id="ARBA00004395"/>
    </source>
</evidence>
<proteinExistence type="inferred from homology"/>
<evidence type="ECO:0000256" key="3">
    <source>
        <dbReference type="ARBA" id="ARBA00020976"/>
    </source>
</evidence>
<gene>
    <name evidence="11" type="ORF">SVIM_LOCUS416277</name>
</gene>
<evidence type="ECO:0000256" key="6">
    <source>
        <dbReference type="ARBA" id="ARBA00023034"/>
    </source>
</evidence>
<sequence length="798" mass="90822">MANRTSSSNLHKSVAISKGYNFASTWEQNAPLTEQQHEAIVSLSHAVSERPYPNNLAPDHASVKENGGLTVSTRDNSFGESQGIDAVLVNTNQFYKWFTDLESAMKSEAEEKYQHYVNNLTEHIETCDDILHQVDETLDFFNELQLQHQAVATKTKTLHDACDRLVVEKQRLIEFAEAVHSKLHYFDELENLNNNFYASNTNVGNEKFLPLLKRLDECISYVESNPQYAESSVYLLKFRQLQSRALGMIRTHVLSVLKNASSQVKYPYLHRDIFMCVCTSTHVFLYAWISVTWMFICGLHQVHHAIRSTGGSKTSISEGVEASVIYVRFKAASTELKPILEEIESRSSRKEYAQILADCHKLYCEQRLSLVKGIVHQRISEFAKKEALPSLTRSGCAYLMLACQLEHQLFDHFFPSSSEDISNLAPLIDPLSTYLYDTLRPKLIHETNVDLLCELVDILKVEVLGEQLSRRSESLAGLRPTLQRILADVHERLTFRARTYIRDEIANYIPSNEDLDYPAKLEQSTEMKSETNSVDENPDVFKTWYPPVERTISCLSKLYRCLEPSVFTGLAQEAVEVCSDSVQKASKLITKRSTAMDGQLFLIKHILILREQIAPFDIEFSVTYKELDFSHLLEHLRRILRGQASLFDWSRSTSLARTLSPRVLESQVDAKKDLEKSLKATCEEFIMSVTKLVVDPMLSFVTKVTAVKLALSSSSQNQKVDSVNAAIQQELPVVMTKMKLYLQNPSTRTILFKPIKTNIVEAHIQIHSLLKAEYSPEEQSIINMTSLQNLQAELDNLL</sequence>
<organism evidence="11">
    <name type="scientific">Salix viminalis</name>
    <name type="common">Common osier</name>
    <name type="synonym">Basket willow</name>
    <dbReference type="NCBI Taxonomy" id="40686"/>
    <lineage>
        <taxon>Eukaryota</taxon>
        <taxon>Viridiplantae</taxon>
        <taxon>Streptophyta</taxon>
        <taxon>Embryophyta</taxon>
        <taxon>Tracheophyta</taxon>
        <taxon>Spermatophyta</taxon>
        <taxon>Magnoliopsida</taxon>
        <taxon>eudicotyledons</taxon>
        <taxon>Gunneridae</taxon>
        <taxon>Pentapetalae</taxon>
        <taxon>rosids</taxon>
        <taxon>fabids</taxon>
        <taxon>Malpighiales</taxon>
        <taxon>Salicaceae</taxon>
        <taxon>Saliceae</taxon>
        <taxon>Salix</taxon>
    </lineage>
</organism>
<dbReference type="SUPFAM" id="SSF74788">
    <property type="entry name" value="Cullin repeat-like"/>
    <property type="match status" value="1"/>
</dbReference>
<dbReference type="InterPro" id="IPR048685">
    <property type="entry name" value="COG3_C"/>
</dbReference>
<dbReference type="GO" id="GO:0017119">
    <property type="term" value="C:Golgi transport complex"/>
    <property type="evidence" value="ECO:0007669"/>
    <property type="project" value="TreeGrafter"/>
</dbReference>
<evidence type="ECO:0000259" key="10">
    <source>
        <dbReference type="Pfam" id="PF20671"/>
    </source>
</evidence>
<dbReference type="PANTHER" id="PTHR13302:SF8">
    <property type="entry name" value="CONSERVED OLIGOMERIC GOLGI COMPLEX SUBUNIT 3"/>
    <property type="match status" value="1"/>
</dbReference>
<dbReference type="GO" id="GO:0007030">
    <property type="term" value="P:Golgi organization"/>
    <property type="evidence" value="ECO:0007669"/>
    <property type="project" value="TreeGrafter"/>
</dbReference>
<comment type="similarity">
    <text evidence="2">Belongs to the COG3 family.</text>
</comment>
<keyword evidence="4" id="KW-0813">Transport</keyword>
<evidence type="ECO:0000256" key="5">
    <source>
        <dbReference type="ARBA" id="ARBA00022927"/>
    </source>
</evidence>
<evidence type="ECO:0000259" key="9">
    <source>
        <dbReference type="Pfam" id="PF04136"/>
    </source>
</evidence>
<dbReference type="GO" id="GO:0000139">
    <property type="term" value="C:Golgi membrane"/>
    <property type="evidence" value="ECO:0007669"/>
    <property type="project" value="UniProtKB-SubCell"/>
</dbReference>
<evidence type="ECO:0000256" key="7">
    <source>
        <dbReference type="ARBA" id="ARBA00023136"/>
    </source>
</evidence>
<name>A0A6N2MT37_SALVM</name>
<protein>
    <recommendedName>
        <fullName evidence="3">Conserved oligomeric Golgi complex subunit 3</fullName>
    </recommendedName>
    <alternativeName>
        <fullName evidence="8">Component of oligomeric Golgi complex 3</fullName>
    </alternativeName>
</protein>
<dbReference type="EMBL" id="CAADRP010001952">
    <property type="protein sequence ID" value="VFU57575.1"/>
    <property type="molecule type" value="Genomic_DNA"/>
</dbReference>
<dbReference type="GO" id="GO:0006891">
    <property type="term" value="P:intra-Golgi vesicle-mediated transport"/>
    <property type="evidence" value="ECO:0007669"/>
    <property type="project" value="TreeGrafter"/>
</dbReference>
<evidence type="ECO:0000313" key="11">
    <source>
        <dbReference type="EMBL" id="VFU57575.1"/>
    </source>
</evidence>
<keyword evidence="5" id="KW-0653">Protein transport</keyword>
<evidence type="ECO:0000256" key="4">
    <source>
        <dbReference type="ARBA" id="ARBA00022448"/>
    </source>
</evidence>
<dbReference type="InterPro" id="IPR048320">
    <property type="entry name" value="COG3_N"/>
</dbReference>
<dbReference type="Pfam" id="PF04136">
    <property type="entry name" value="COG3_N"/>
    <property type="match status" value="1"/>
</dbReference>
<dbReference type="PANTHER" id="PTHR13302">
    <property type="entry name" value="CONSERVED OLIGOMERIC GOLGI COMPLEX COMPONENT 3"/>
    <property type="match status" value="1"/>
</dbReference>
<keyword evidence="7" id="KW-0472">Membrane</keyword>
<dbReference type="AlphaFoldDB" id="A0A6N2MT37"/>
<feature type="domain" description="Conserved oligomeric Golgi complex subunit 3 N-terminal" evidence="9">
    <location>
        <begin position="116"/>
        <end position="259"/>
    </location>
</feature>
<dbReference type="InterPro" id="IPR016159">
    <property type="entry name" value="Cullin_repeat-like_dom_sf"/>
</dbReference>
<reference evidence="11" key="1">
    <citation type="submission" date="2019-03" db="EMBL/GenBank/DDBJ databases">
        <authorList>
            <person name="Mank J."/>
            <person name="Almeida P."/>
        </authorList>
    </citation>
    <scope>NUCLEOTIDE SEQUENCE</scope>
    <source>
        <strain evidence="11">78183</strain>
    </source>
</reference>
<comment type="subcellular location">
    <subcellularLocation>
        <location evidence="1">Golgi apparatus membrane</location>
        <topology evidence="1">Peripheral membrane protein</topology>
    </subcellularLocation>
</comment>
<evidence type="ECO:0000256" key="2">
    <source>
        <dbReference type="ARBA" id="ARBA00009936"/>
    </source>
</evidence>
<accession>A0A6N2MT37</accession>
<feature type="domain" description="Conserved oligomeric Golgi complex subunit 3 C-terminal" evidence="10">
    <location>
        <begin position="323"/>
        <end position="632"/>
    </location>
</feature>